<evidence type="ECO:0000313" key="2">
    <source>
        <dbReference type="EMBL" id="MFN6545068.1"/>
    </source>
</evidence>
<dbReference type="PANTHER" id="PTHR42305:SF1">
    <property type="entry name" value="MEMBRANE PROTEIN RV1733C-RELATED"/>
    <property type="match status" value="1"/>
</dbReference>
<comment type="caution">
    <text evidence="2">The sequence shown here is derived from an EMBL/GenBank/DDBJ whole genome shotgun (WGS) entry which is preliminary data.</text>
</comment>
<dbReference type="InterPro" id="IPR039708">
    <property type="entry name" value="MT1774/Rv1733c-like"/>
</dbReference>
<feature type="transmembrane region" description="Helical" evidence="1">
    <location>
        <begin position="144"/>
        <end position="166"/>
    </location>
</feature>
<dbReference type="EMBL" id="JBKBDD010000006">
    <property type="protein sequence ID" value="MFN6545068.1"/>
    <property type="molecule type" value="Genomic_DNA"/>
</dbReference>
<proteinExistence type="predicted"/>
<name>A0ABW9LD22_9MYCO</name>
<protein>
    <recommendedName>
        <fullName evidence="4">Transmembrane protein</fullName>
    </recommendedName>
</protein>
<organism evidence="2 3">
    <name type="scientific">Mycolicibacterium nivoides</name>
    <dbReference type="NCBI Taxonomy" id="2487344"/>
    <lineage>
        <taxon>Bacteria</taxon>
        <taxon>Bacillati</taxon>
        <taxon>Actinomycetota</taxon>
        <taxon>Actinomycetes</taxon>
        <taxon>Mycobacteriales</taxon>
        <taxon>Mycobacteriaceae</taxon>
        <taxon>Mycolicibacterium</taxon>
    </lineage>
</organism>
<evidence type="ECO:0000256" key="1">
    <source>
        <dbReference type="SAM" id="Phobius"/>
    </source>
</evidence>
<keyword evidence="1" id="KW-1133">Transmembrane helix</keyword>
<dbReference type="PANTHER" id="PTHR42305">
    <property type="entry name" value="MEMBRANE PROTEIN RV1733C-RELATED"/>
    <property type="match status" value="1"/>
</dbReference>
<dbReference type="RefSeq" id="WP_409543883.1">
    <property type="nucleotide sequence ID" value="NZ_JBKBDD010000006.1"/>
</dbReference>
<evidence type="ECO:0000313" key="3">
    <source>
        <dbReference type="Proteomes" id="UP001635816"/>
    </source>
</evidence>
<gene>
    <name evidence="2" type="ORF">ACK4CT_17930</name>
</gene>
<sequence length="194" mass="21187">METFTIGLGCWGARLLGRNPLVRNVDRMESVMLAILATLCLLALPIAASMGTFVHDSRARAYVEDAQSKHQVTAVAIEDGHGSISGRKVAFTARATWRFGGREHDGVIAWPTRPDKGAQQGMWVNSEGVSVRAPRPQARAVGEAVLVGLSAWVAMAAAAASLVYVVHRKFDRVRSAAWDRELRLIREKGNWGNR</sequence>
<keyword evidence="1" id="KW-0472">Membrane</keyword>
<evidence type="ECO:0008006" key="4">
    <source>
        <dbReference type="Google" id="ProtNLM"/>
    </source>
</evidence>
<keyword evidence="1" id="KW-0812">Transmembrane</keyword>
<keyword evidence="3" id="KW-1185">Reference proteome</keyword>
<accession>A0ABW9LD22</accession>
<dbReference type="Proteomes" id="UP001635816">
    <property type="component" value="Unassembled WGS sequence"/>
</dbReference>
<reference evidence="2 3" key="1">
    <citation type="submission" date="2024-12" db="EMBL/GenBank/DDBJ databases">
        <title>The coexistence of Mycolicibacterium septicum and Mycolicibacterium nivoides in clinical samples.</title>
        <authorList>
            <person name="Wang C."/>
            <person name="Feng Y."/>
            <person name="Zong Z."/>
        </authorList>
    </citation>
    <scope>NUCLEOTIDE SEQUENCE [LARGE SCALE GENOMIC DNA]</scope>
    <source>
        <strain evidence="2 3">120309</strain>
    </source>
</reference>
<feature type="transmembrane region" description="Helical" evidence="1">
    <location>
        <begin position="31"/>
        <end position="54"/>
    </location>
</feature>